<keyword evidence="5 6" id="KW-0472">Membrane</keyword>
<reference evidence="8" key="1">
    <citation type="journal article" date="2023" name="Plant J.">
        <title>The genome of the king protea, Protea cynaroides.</title>
        <authorList>
            <person name="Chang J."/>
            <person name="Duong T.A."/>
            <person name="Schoeman C."/>
            <person name="Ma X."/>
            <person name="Roodt D."/>
            <person name="Barker N."/>
            <person name="Li Z."/>
            <person name="Van de Peer Y."/>
            <person name="Mizrachi E."/>
        </authorList>
    </citation>
    <scope>NUCLEOTIDE SEQUENCE</scope>
    <source>
        <tissue evidence="8">Young leaves</tissue>
    </source>
</reference>
<evidence type="ECO:0000313" key="8">
    <source>
        <dbReference type="EMBL" id="KAJ4961977.1"/>
    </source>
</evidence>
<keyword evidence="2" id="KW-0813">Transport</keyword>
<feature type="transmembrane region" description="Helical" evidence="6">
    <location>
        <begin position="203"/>
        <end position="225"/>
    </location>
</feature>
<evidence type="ECO:0000256" key="5">
    <source>
        <dbReference type="ARBA" id="ARBA00023136"/>
    </source>
</evidence>
<dbReference type="OrthoDB" id="78296at2759"/>
<dbReference type="PANTHER" id="PTHR43840">
    <property type="entry name" value="MITOCHONDRIAL METAL TRANSPORTER 1-RELATED"/>
    <property type="match status" value="1"/>
</dbReference>
<comment type="caution">
    <text evidence="8">The sequence shown here is derived from an EMBL/GenBank/DDBJ whole genome shotgun (WGS) entry which is preliminary data.</text>
</comment>
<feature type="transmembrane region" description="Helical" evidence="6">
    <location>
        <begin position="145"/>
        <end position="168"/>
    </location>
</feature>
<accession>A0A9Q0HDD1</accession>
<proteinExistence type="predicted"/>
<evidence type="ECO:0000256" key="1">
    <source>
        <dbReference type="ARBA" id="ARBA00004141"/>
    </source>
</evidence>
<sequence length="263" mass="29443">MVFAVDQSTRGKVSEIFLGVSYVGLTVCRTWAFNDGQGRALQKSPSVYDAKVSQVMEKNLESVPQQVEGDQINAPSVDIPYERVGIYAHIVKLGLDTDRYVSNSLIPFYAHCGHLDLAQKVFDRVFEEVEEELAKGEKAAKYVSIIANLILCIAKVYASIAYRLIAVIASPLDSLLDLLSGFNLWFTVMAIRKPNCYPMGKKWMQPVGIIVFASVNATLGLQILLESAWKLVTKSHPNFDHEKEKWMIGIMVQWACNEITFCD</sequence>
<dbReference type="Gene3D" id="3.20.20.80">
    <property type="entry name" value="Glycosidases"/>
    <property type="match status" value="1"/>
</dbReference>
<evidence type="ECO:0000256" key="2">
    <source>
        <dbReference type="ARBA" id="ARBA00022448"/>
    </source>
</evidence>
<dbReference type="PANTHER" id="PTHR43840:SF2">
    <property type="entry name" value="METAL TOLERANCE PROTEIN 9"/>
    <property type="match status" value="1"/>
</dbReference>
<dbReference type="Pfam" id="PF01545">
    <property type="entry name" value="Cation_efflux"/>
    <property type="match status" value="1"/>
</dbReference>
<dbReference type="GO" id="GO:0016020">
    <property type="term" value="C:membrane"/>
    <property type="evidence" value="ECO:0007669"/>
    <property type="project" value="UniProtKB-SubCell"/>
</dbReference>
<dbReference type="Proteomes" id="UP001141806">
    <property type="component" value="Unassembled WGS sequence"/>
</dbReference>
<evidence type="ECO:0000313" key="9">
    <source>
        <dbReference type="Proteomes" id="UP001141806"/>
    </source>
</evidence>
<keyword evidence="4 6" id="KW-1133">Transmembrane helix</keyword>
<dbReference type="InterPro" id="IPR050291">
    <property type="entry name" value="CDF_Transporter"/>
</dbReference>
<dbReference type="InterPro" id="IPR027469">
    <property type="entry name" value="Cation_efflux_TMD_sf"/>
</dbReference>
<keyword evidence="3 6" id="KW-0812">Transmembrane</keyword>
<evidence type="ECO:0000256" key="4">
    <source>
        <dbReference type="ARBA" id="ARBA00022989"/>
    </source>
</evidence>
<keyword evidence="9" id="KW-1185">Reference proteome</keyword>
<evidence type="ECO:0000256" key="6">
    <source>
        <dbReference type="SAM" id="Phobius"/>
    </source>
</evidence>
<dbReference type="InterPro" id="IPR058533">
    <property type="entry name" value="Cation_efflux_TM"/>
</dbReference>
<protein>
    <recommendedName>
        <fullName evidence="7">Cation efflux protein transmembrane domain-containing protein</fullName>
    </recommendedName>
</protein>
<dbReference type="GO" id="GO:0008324">
    <property type="term" value="F:monoatomic cation transmembrane transporter activity"/>
    <property type="evidence" value="ECO:0007669"/>
    <property type="project" value="InterPro"/>
</dbReference>
<dbReference type="SUPFAM" id="SSF161111">
    <property type="entry name" value="Cation efflux protein transmembrane domain-like"/>
    <property type="match status" value="1"/>
</dbReference>
<gene>
    <name evidence="8" type="ORF">NE237_021887</name>
</gene>
<comment type="subcellular location">
    <subcellularLocation>
        <location evidence="1">Membrane</location>
        <topology evidence="1">Multi-pass membrane protein</topology>
    </subcellularLocation>
</comment>
<name>A0A9Q0HDD1_9MAGN</name>
<evidence type="ECO:0000259" key="7">
    <source>
        <dbReference type="Pfam" id="PF01545"/>
    </source>
</evidence>
<feature type="domain" description="Cation efflux protein transmembrane" evidence="7">
    <location>
        <begin position="143"/>
        <end position="240"/>
    </location>
</feature>
<evidence type="ECO:0000256" key="3">
    <source>
        <dbReference type="ARBA" id="ARBA00022692"/>
    </source>
</evidence>
<organism evidence="8 9">
    <name type="scientific">Protea cynaroides</name>
    <dbReference type="NCBI Taxonomy" id="273540"/>
    <lineage>
        <taxon>Eukaryota</taxon>
        <taxon>Viridiplantae</taxon>
        <taxon>Streptophyta</taxon>
        <taxon>Embryophyta</taxon>
        <taxon>Tracheophyta</taxon>
        <taxon>Spermatophyta</taxon>
        <taxon>Magnoliopsida</taxon>
        <taxon>Proteales</taxon>
        <taxon>Proteaceae</taxon>
        <taxon>Protea</taxon>
    </lineage>
</organism>
<dbReference type="Gene3D" id="1.20.1510.10">
    <property type="entry name" value="Cation efflux protein transmembrane domain"/>
    <property type="match status" value="1"/>
</dbReference>
<dbReference type="EMBL" id="JAMYWD010000009">
    <property type="protein sequence ID" value="KAJ4961977.1"/>
    <property type="molecule type" value="Genomic_DNA"/>
</dbReference>
<dbReference type="AlphaFoldDB" id="A0A9Q0HDD1"/>